<evidence type="ECO:0000256" key="3">
    <source>
        <dbReference type="ARBA" id="ARBA00007739"/>
    </source>
</evidence>
<evidence type="ECO:0000256" key="14">
    <source>
        <dbReference type="ARBA" id="ARBA00023316"/>
    </source>
</evidence>
<evidence type="ECO:0000256" key="17">
    <source>
        <dbReference type="SAM" id="Phobius"/>
    </source>
</evidence>
<dbReference type="PANTHER" id="PTHR32282">
    <property type="entry name" value="BINDING PROTEIN TRANSPEPTIDASE, PUTATIVE-RELATED"/>
    <property type="match status" value="1"/>
</dbReference>
<evidence type="ECO:0000256" key="12">
    <source>
        <dbReference type="ARBA" id="ARBA00023136"/>
    </source>
</evidence>
<protein>
    <submittedName>
        <fullName evidence="20">Penicillin-binding protein 1A</fullName>
    </submittedName>
</protein>
<evidence type="ECO:0000256" key="10">
    <source>
        <dbReference type="ARBA" id="ARBA00022960"/>
    </source>
</evidence>
<dbReference type="FunFam" id="1.10.3810.10:FF:000001">
    <property type="entry name" value="Penicillin-binding protein 1A"/>
    <property type="match status" value="1"/>
</dbReference>
<keyword evidence="6" id="KW-0645">Protease</keyword>
<evidence type="ECO:0000256" key="4">
    <source>
        <dbReference type="ARBA" id="ARBA00022475"/>
    </source>
</evidence>
<comment type="similarity">
    <text evidence="2">In the C-terminal section; belongs to the transpeptidase family.</text>
</comment>
<evidence type="ECO:0000256" key="5">
    <source>
        <dbReference type="ARBA" id="ARBA00022645"/>
    </source>
</evidence>
<dbReference type="EMBL" id="FONT01000015">
    <property type="protein sequence ID" value="SFF06109.1"/>
    <property type="molecule type" value="Genomic_DNA"/>
</dbReference>
<dbReference type="SUPFAM" id="SSF53955">
    <property type="entry name" value="Lysozyme-like"/>
    <property type="match status" value="1"/>
</dbReference>
<dbReference type="Gene3D" id="1.10.3810.10">
    <property type="entry name" value="Biosynthetic peptidoglycan transglycosylase-like"/>
    <property type="match status" value="1"/>
</dbReference>
<dbReference type="RefSeq" id="WP_245757942.1">
    <property type="nucleotide sequence ID" value="NZ_FONT01000015.1"/>
</dbReference>
<comment type="subcellular location">
    <subcellularLocation>
        <location evidence="1">Cell membrane</location>
    </subcellularLocation>
</comment>
<reference evidence="20 21" key="1">
    <citation type="submission" date="2016-10" db="EMBL/GenBank/DDBJ databases">
        <authorList>
            <person name="de Groot N.N."/>
        </authorList>
    </citation>
    <scope>NUCLEOTIDE SEQUENCE [LARGE SCALE GENOMIC DNA]</scope>
    <source>
        <strain evidence="20 21">DSM 23995</strain>
    </source>
</reference>
<dbReference type="GO" id="GO:0008658">
    <property type="term" value="F:penicillin binding"/>
    <property type="evidence" value="ECO:0007669"/>
    <property type="project" value="InterPro"/>
</dbReference>
<feature type="domain" description="Penicillin-binding protein transpeptidase" evidence="18">
    <location>
        <begin position="354"/>
        <end position="592"/>
    </location>
</feature>
<keyword evidence="21" id="KW-1185">Reference proteome</keyword>
<gene>
    <name evidence="20" type="ORF">SAMN05192532_11527</name>
</gene>
<dbReference type="Proteomes" id="UP000199516">
    <property type="component" value="Unassembled WGS sequence"/>
</dbReference>
<comment type="catalytic activity">
    <reaction evidence="15">
        <text>Preferential cleavage: (Ac)2-L-Lys-D-Ala-|-D-Ala. Also transpeptidation of peptidyl-alanyl moieties that are N-acyl substituents of D-alanine.</text>
        <dbReference type="EC" id="3.4.16.4"/>
    </reaction>
</comment>
<evidence type="ECO:0000313" key="21">
    <source>
        <dbReference type="Proteomes" id="UP000199516"/>
    </source>
</evidence>
<evidence type="ECO:0000256" key="15">
    <source>
        <dbReference type="ARBA" id="ARBA00034000"/>
    </source>
</evidence>
<dbReference type="GO" id="GO:0071555">
    <property type="term" value="P:cell wall organization"/>
    <property type="evidence" value="ECO:0007669"/>
    <property type="project" value="UniProtKB-KW"/>
</dbReference>
<dbReference type="AlphaFoldDB" id="A0A1I2FMS6"/>
<keyword evidence="5" id="KW-0121">Carboxypeptidase</keyword>
<dbReference type="InterPro" id="IPR050396">
    <property type="entry name" value="Glycosyltr_51/Transpeptidase"/>
</dbReference>
<dbReference type="Gene3D" id="3.40.710.10">
    <property type="entry name" value="DD-peptidase/beta-lactamase superfamily"/>
    <property type="match status" value="1"/>
</dbReference>
<accession>A0A1I2FMS6</accession>
<evidence type="ECO:0000256" key="16">
    <source>
        <dbReference type="ARBA" id="ARBA00049902"/>
    </source>
</evidence>
<dbReference type="GO" id="GO:0009252">
    <property type="term" value="P:peptidoglycan biosynthetic process"/>
    <property type="evidence" value="ECO:0007669"/>
    <property type="project" value="UniProtKB-KW"/>
</dbReference>
<dbReference type="GO" id="GO:0005886">
    <property type="term" value="C:plasma membrane"/>
    <property type="evidence" value="ECO:0007669"/>
    <property type="project" value="UniProtKB-SubCell"/>
</dbReference>
<keyword evidence="11" id="KW-0573">Peptidoglycan synthesis</keyword>
<keyword evidence="9" id="KW-0378">Hydrolase</keyword>
<dbReference type="PANTHER" id="PTHR32282:SF11">
    <property type="entry name" value="PENICILLIN-BINDING PROTEIN 1B"/>
    <property type="match status" value="1"/>
</dbReference>
<dbReference type="InterPro" id="IPR012338">
    <property type="entry name" value="Beta-lactam/transpept-like"/>
</dbReference>
<comment type="similarity">
    <text evidence="3">In the N-terminal section; belongs to the glycosyltransferase 51 family.</text>
</comment>
<keyword evidence="17" id="KW-1133">Transmembrane helix</keyword>
<keyword evidence="13" id="KW-0511">Multifunctional enzyme</keyword>
<dbReference type="GO" id="GO:0009002">
    <property type="term" value="F:serine-type D-Ala-D-Ala carboxypeptidase activity"/>
    <property type="evidence" value="ECO:0007669"/>
    <property type="project" value="UniProtKB-EC"/>
</dbReference>
<dbReference type="GO" id="GO:0008360">
    <property type="term" value="P:regulation of cell shape"/>
    <property type="evidence" value="ECO:0007669"/>
    <property type="project" value="UniProtKB-KW"/>
</dbReference>
<feature type="transmembrane region" description="Helical" evidence="17">
    <location>
        <begin position="12"/>
        <end position="30"/>
    </location>
</feature>
<keyword evidence="8" id="KW-0808">Transferase</keyword>
<name>A0A1I2FMS6_9BACI</name>
<evidence type="ECO:0000256" key="2">
    <source>
        <dbReference type="ARBA" id="ARBA00007090"/>
    </source>
</evidence>
<keyword evidence="7" id="KW-0328">Glycosyltransferase</keyword>
<dbReference type="Pfam" id="PF00912">
    <property type="entry name" value="Transgly"/>
    <property type="match status" value="1"/>
</dbReference>
<keyword evidence="12 17" id="KW-0472">Membrane</keyword>
<dbReference type="GO" id="GO:0006508">
    <property type="term" value="P:proteolysis"/>
    <property type="evidence" value="ECO:0007669"/>
    <property type="project" value="UniProtKB-KW"/>
</dbReference>
<evidence type="ECO:0000256" key="6">
    <source>
        <dbReference type="ARBA" id="ARBA00022670"/>
    </source>
</evidence>
<evidence type="ECO:0000256" key="11">
    <source>
        <dbReference type="ARBA" id="ARBA00022984"/>
    </source>
</evidence>
<dbReference type="STRING" id="930128.SAMN05192532_11527"/>
<proteinExistence type="inferred from homology"/>
<dbReference type="SUPFAM" id="SSF56601">
    <property type="entry name" value="beta-lactamase/transpeptidase-like"/>
    <property type="match status" value="1"/>
</dbReference>
<comment type="catalytic activity">
    <reaction evidence="16">
        <text>[GlcNAc-(1-&gt;4)-Mur2Ac(oyl-L-Ala-gamma-D-Glu-L-Lys-D-Ala-D-Ala)](n)-di-trans,octa-cis-undecaprenyl diphosphate + beta-D-GlcNAc-(1-&gt;4)-Mur2Ac(oyl-L-Ala-gamma-D-Glu-L-Lys-D-Ala-D-Ala)-di-trans,octa-cis-undecaprenyl diphosphate = [GlcNAc-(1-&gt;4)-Mur2Ac(oyl-L-Ala-gamma-D-Glu-L-Lys-D-Ala-D-Ala)](n+1)-di-trans,octa-cis-undecaprenyl diphosphate + di-trans,octa-cis-undecaprenyl diphosphate + H(+)</text>
        <dbReference type="Rhea" id="RHEA:23708"/>
        <dbReference type="Rhea" id="RHEA-COMP:9602"/>
        <dbReference type="Rhea" id="RHEA-COMP:9603"/>
        <dbReference type="ChEBI" id="CHEBI:15378"/>
        <dbReference type="ChEBI" id="CHEBI:58405"/>
        <dbReference type="ChEBI" id="CHEBI:60033"/>
        <dbReference type="ChEBI" id="CHEBI:78435"/>
        <dbReference type="EC" id="2.4.99.28"/>
    </reaction>
</comment>
<dbReference type="NCBIfam" id="TIGR02074">
    <property type="entry name" value="PBP_1a_fam"/>
    <property type="match status" value="1"/>
</dbReference>
<evidence type="ECO:0000256" key="9">
    <source>
        <dbReference type="ARBA" id="ARBA00022801"/>
    </source>
</evidence>
<keyword evidence="17" id="KW-0812">Transmembrane</keyword>
<dbReference type="InterPro" id="IPR001264">
    <property type="entry name" value="Glyco_trans_51"/>
</dbReference>
<dbReference type="InterPro" id="IPR023346">
    <property type="entry name" value="Lysozyme-like_dom_sf"/>
</dbReference>
<evidence type="ECO:0000256" key="7">
    <source>
        <dbReference type="ARBA" id="ARBA00022676"/>
    </source>
</evidence>
<dbReference type="InterPro" id="IPR001460">
    <property type="entry name" value="PCN-bd_Tpept"/>
</dbReference>
<evidence type="ECO:0000259" key="18">
    <source>
        <dbReference type="Pfam" id="PF00905"/>
    </source>
</evidence>
<keyword evidence="10" id="KW-0133">Cell shape</keyword>
<evidence type="ECO:0000313" key="20">
    <source>
        <dbReference type="EMBL" id="SFF06109.1"/>
    </source>
</evidence>
<evidence type="ECO:0000256" key="13">
    <source>
        <dbReference type="ARBA" id="ARBA00023268"/>
    </source>
</evidence>
<evidence type="ECO:0000259" key="19">
    <source>
        <dbReference type="Pfam" id="PF00912"/>
    </source>
</evidence>
<dbReference type="GO" id="GO:0030288">
    <property type="term" value="C:outer membrane-bounded periplasmic space"/>
    <property type="evidence" value="ECO:0007669"/>
    <property type="project" value="TreeGrafter"/>
</dbReference>
<evidence type="ECO:0000256" key="8">
    <source>
        <dbReference type="ARBA" id="ARBA00022679"/>
    </source>
</evidence>
<sequence length="628" mass="71670">MGNEGVETMKIATGYTLIFVFLASFVIVFANTMTEAQDMQSVEEVLEKEIDLETTNMKKNSFLYDKNNKLFTELRHDENRRYITYEEIPEKVIQAFLSTEDQYFYEHEGVYVSAVARALINNAKAGGITEGASTITQQVVRNLFLSHEQTYNRKLNEALYAYQLEKDYSKEEILELYVNSIYFNHGVYGFETASQVYFNKTSSELSSAEIAFLAAIPANPSHYDPLHKKENTLLRMEWILEKMTDTKVITEEEKALALQEQIDVQYHHRKELYPDYAFYIEHELKQLIGKKEGFYSNMKNTDEETRNKIQTELNNRVTEVLESGIHIETYLDPSIQQHVTSVADRLLTNWGVQGASVVIDHATNRIVAMSGGAQYKKYEFQRAFQAYRQPGSAIKPLLVYGPYLDSTGKPMTSRVSTNHICYNGYCPSNAGNGFYGSVPLTQALTQSYNTAAVRLLHETGIEKAFSYIEKFGFTKIVRSDYNYPAALGGFTYGITPLELTKAYTVLSNDGTYSPSRAIKKVTDKDGNVLYEWKQDTQKIWDKESNDKLRYMMRKVVTEGTGKRANIPGQHIGGKTGTTNLSKDYWFVGYNNRYTTGVWIGHDNPSPIRSVRSPHMTLWKEIVTNLSSP</sequence>
<keyword evidence="14" id="KW-0961">Cell wall biogenesis/degradation</keyword>
<keyword evidence="4" id="KW-1003">Cell membrane</keyword>
<feature type="domain" description="Glycosyl transferase family 51" evidence="19">
    <location>
        <begin position="68"/>
        <end position="243"/>
    </location>
</feature>
<evidence type="ECO:0000256" key="1">
    <source>
        <dbReference type="ARBA" id="ARBA00004236"/>
    </source>
</evidence>
<dbReference type="Pfam" id="PF00905">
    <property type="entry name" value="Transpeptidase"/>
    <property type="match status" value="1"/>
</dbReference>
<dbReference type="InterPro" id="IPR036950">
    <property type="entry name" value="PBP_transglycosylase"/>
</dbReference>
<organism evidence="20 21">
    <name type="scientific">Alteribacillus iranensis</name>
    <dbReference type="NCBI Taxonomy" id="930128"/>
    <lineage>
        <taxon>Bacteria</taxon>
        <taxon>Bacillati</taxon>
        <taxon>Bacillota</taxon>
        <taxon>Bacilli</taxon>
        <taxon>Bacillales</taxon>
        <taxon>Bacillaceae</taxon>
        <taxon>Alteribacillus</taxon>
    </lineage>
</organism>
<dbReference type="GO" id="GO:0008955">
    <property type="term" value="F:peptidoglycan glycosyltransferase activity"/>
    <property type="evidence" value="ECO:0007669"/>
    <property type="project" value="UniProtKB-EC"/>
</dbReference>